<reference evidence="8 9" key="1">
    <citation type="submission" date="2019-10" db="EMBL/GenBank/DDBJ databases">
        <title>Two novel species isolated from a subtropical stream in China.</title>
        <authorList>
            <person name="Lu H."/>
        </authorList>
    </citation>
    <scope>NUCLEOTIDE SEQUENCE [LARGE SCALE GENOMIC DNA]</scope>
    <source>
        <strain evidence="8 9">FT103W</strain>
    </source>
</reference>
<organism evidence="8 9">
    <name type="scientific">Rugamonas rivuli</name>
    <dbReference type="NCBI Taxonomy" id="2743358"/>
    <lineage>
        <taxon>Bacteria</taxon>
        <taxon>Pseudomonadati</taxon>
        <taxon>Pseudomonadota</taxon>
        <taxon>Betaproteobacteria</taxon>
        <taxon>Burkholderiales</taxon>
        <taxon>Oxalobacteraceae</taxon>
        <taxon>Telluria group</taxon>
        <taxon>Rugamonas</taxon>
    </lineage>
</organism>
<feature type="transmembrane region" description="Helical" evidence="5">
    <location>
        <begin position="197"/>
        <end position="230"/>
    </location>
</feature>
<accession>A0A843S862</accession>
<feature type="transmembrane region" description="Helical" evidence="5">
    <location>
        <begin position="129"/>
        <end position="149"/>
    </location>
</feature>
<evidence type="ECO:0000313" key="8">
    <source>
        <dbReference type="EMBL" id="MQA18354.1"/>
    </source>
</evidence>
<evidence type="ECO:0000256" key="5">
    <source>
        <dbReference type="SAM" id="Phobius"/>
    </source>
</evidence>
<evidence type="ECO:0000313" key="9">
    <source>
        <dbReference type="Proteomes" id="UP000444318"/>
    </source>
</evidence>
<gene>
    <name evidence="8" type="ORF">GEV01_02375</name>
</gene>
<keyword evidence="4 5" id="KW-0472">Membrane</keyword>
<feature type="transmembrane region" description="Helical" evidence="5">
    <location>
        <begin position="169"/>
        <end position="185"/>
    </location>
</feature>
<protein>
    <submittedName>
        <fullName evidence="8">Putative O-glycosylation ligase, exosortase A system-associated</fullName>
    </submittedName>
</protein>
<dbReference type="Pfam" id="PF19358">
    <property type="entry name" value="DUF5935"/>
    <property type="match status" value="1"/>
</dbReference>
<dbReference type="Pfam" id="PF04932">
    <property type="entry name" value="Wzy_C"/>
    <property type="match status" value="1"/>
</dbReference>
<dbReference type="InterPro" id="IPR045979">
    <property type="entry name" value="DUF5935"/>
</dbReference>
<dbReference type="InterPro" id="IPR007016">
    <property type="entry name" value="O-antigen_ligase-rel_domated"/>
</dbReference>
<feature type="transmembrane region" description="Helical" evidence="5">
    <location>
        <begin position="102"/>
        <end position="120"/>
    </location>
</feature>
<feature type="transmembrane region" description="Helical" evidence="5">
    <location>
        <begin position="75"/>
        <end position="96"/>
    </location>
</feature>
<dbReference type="Proteomes" id="UP000444318">
    <property type="component" value="Unassembled WGS sequence"/>
</dbReference>
<feature type="transmembrane region" description="Helical" evidence="5">
    <location>
        <begin position="43"/>
        <end position="63"/>
    </location>
</feature>
<evidence type="ECO:0000256" key="4">
    <source>
        <dbReference type="ARBA" id="ARBA00023136"/>
    </source>
</evidence>
<dbReference type="InterPro" id="IPR017528">
    <property type="entry name" value="CHP03097O-antigen_lig-rel"/>
</dbReference>
<feature type="domain" description="DUF5935" evidence="7">
    <location>
        <begin position="1"/>
        <end position="188"/>
    </location>
</feature>
<comment type="subcellular location">
    <subcellularLocation>
        <location evidence="1">Membrane</location>
        <topology evidence="1">Multi-pass membrane protein</topology>
    </subcellularLocation>
</comment>
<dbReference type="RefSeq" id="WP_152801319.1">
    <property type="nucleotide sequence ID" value="NZ_WHUF01000001.1"/>
</dbReference>
<keyword evidence="2 5" id="KW-0812">Transmembrane</keyword>
<feature type="transmembrane region" description="Helical" evidence="5">
    <location>
        <begin position="236"/>
        <end position="253"/>
    </location>
</feature>
<dbReference type="NCBIfam" id="TIGR03097">
    <property type="entry name" value="PEP_O_lig_1"/>
    <property type="match status" value="1"/>
</dbReference>
<dbReference type="GO" id="GO:0016020">
    <property type="term" value="C:membrane"/>
    <property type="evidence" value="ECO:0007669"/>
    <property type="project" value="UniProtKB-SubCell"/>
</dbReference>
<sequence>MRDILITLIVFGSLPLILRNPVNGVLMWVWISVMNPHTQGWGFATTFPFAFIVAVATLFSVALSRLPKALPMSGITFTLITLVLWMNVTTLFALYPEPAYTQWSKVMKIMLMSLVTMTVIRSREDIQRLMWVLTMSIGYYGVKGGIFTIRSGGVDRVWGPEGTFIGDNNAIALALIMTIPLMHYLQQRSEQRWLRRGLSATMLLSALAALGSYSRGGLLAIAAMVVFMWLKSRHKLAGGALIVLLAPLAFLFMPERWSERMDSIGTYQEDESAMGRINAWYMAWNLARDRFFGGGFEIAEPGTFFLYAPNPTDIHAAHSIYFQALGEHGFVGLGLYLLLLGMTWRSAAWIVRHSRNQPELEWAQQLATMIQASFAGFAVGGAFLSLLYFDVPYYLMGVIVATRLLVAGQQTSASPAMLGHVGGGRHAIGQP</sequence>
<feature type="transmembrane region" description="Helical" evidence="5">
    <location>
        <begin position="330"/>
        <end position="350"/>
    </location>
</feature>
<evidence type="ECO:0000256" key="2">
    <source>
        <dbReference type="ARBA" id="ARBA00022692"/>
    </source>
</evidence>
<evidence type="ECO:0000259" key="7">
    <source>
        <dbReference type="Pfam" id="PF19358"/>
    </source>
</evidence>
<evidence type="ECO:0000256" key="3">
    <source>
        <dbReference type="ARBA" id="ARBA00022989"/>
    </source>
</evidence>
<proteinExistence type="predicted"/>
<keyword evidence="8" id="KW-0436">Ligase</keyword>
<dbReference type="InterPro" id="IPR051533">
    <property type="entry name" value="WaaL-like"/>
</dbReference>
<dbReference type="GO" id="GO:0016874">
    <property type="term" value="F:ligase activity"/>
    <property type="evidence" value="ECO:0007669"/>
    <property type="project" value="UniProtKB-KW"/>
</dbReference>
<dbReference type="AlphaFoldDB" id="A0A843S862"/>
<feature type="domain" description="O-antigen ligase-related" evidence="6">
    <location>
        <begin position="201"/>
        <end position="337"/>
    </location>
</feature>
<feature type="transmembrane region" description="Helical" evidence="5">
    <location>
        <begin position="370"/>
        <end position="389"/>
    </location>
</feature>
<dbReference type="PANTHER" id="PTHR37422">
    <property type="entry name" value="TEICHURONIC ACID BIOSYNTHESIS PROTEIN TUAE"/>
    <property type="match status" value="1"/>
</dbReference>
<dbReference type="PANTHER" id="PTHR37422:SF13">
    <property type="entry name" value="LIPOPOLYSACCHARIDE BIOSYNTHESIS PROTEIN PA4999-RELATED"/>
    <property type="match status" value="1"/>
</dbReference>
<evidence type="ECO:0000256" key="1">
    <source>
        <dbReference type="ARBA" id="ARBA00004141"/>
    </source>
</evidence>
<keyword evidence="9" id="KW-1185">Reference proteome</keyword>
<name>A0A843S862_9BURK</name>
<comment type="caution">
    <text evidence="8">The sequence shown here is derived from an EMBL/GenBank/DDBJ whole genome shotgun (WGS) entry which is preliminary data.</text>
</comment>
<dbReference type="EMBL" id="WHUF01000001">
    <property type="protein sequence ID" value="MQA18354.1"/>
    <property type="molecule type" value="Genomic_DNA"/>
</dbReference>
<keyword evidence="3 5" id="KW-1133">Transmembrane helix</keyword>
<evidence type="ECO:0000259" key="6">
    <source>
        <dbReference type="Pfam" id="PF04932"/>
    </source>
</evidence>